<dbReference type="PANTHER" id="PTHR44591:SF3">
    <property type="entry name" value="RESPONSE REGULATORY DOMAIN-CONTAINING PROTEIN"/>
    <property type="match status" value="1"/>
</dbReference>
<feature type="domain" description="Response regulatory" evidence="5">
    <location>
        <begin position="6"/>
        <end position="120"/>
    </location>
</feature>
<sequence>MKKALDVLIVDDQAGVRYLLEILVKEAGHRVHTAQNGVEAVDKVRIIKPDLVFMDVRMPIMGGLEALGKIKKIAPETEVVMMTAYSAEDTAAIAMQKGALLCMSKPFDVDEVKNLLDNFVNNLNSYEQACIENYA</sequence>
<evidence type="ECO:0000256" key="3">
    <source>
        <dbReference type="ARBA" id="ARBA00024867"/>
    </source>
</evidence>
<evidence type="ECO:0000256" key="1">
    <source>
        <dbReference type="ARBA" id="ARBA00018672"/>
    </source>
</evidence>
<name>A0A1M4ZNC1_9FIRM</name>
<reference evidence="7" key="1">
    <citation type="submission" date="2016-11" db="EMBL/GenBank/DDBJ databases">
        <authorList>
            <person name="Varghese N."/>
            <person name="Submissions S."/>
        </authorList>
    </citation>
    <scope>NUCLEOTIDE SEQUENCE [LARGE SCALE GENOMIC DNA]</scope>
    <source>
        <strain evidence="7">DSM 12395</strain>
    </source>
</reference>
<dbReference type="RefSeq" id="WP_073239288.1">
    <property type="nucleotide sequence ID" value="NZ_FQUY01000014.1"/>
</dbReference>
<dbReference type="PROSITE" id="PS50110">
    <property type="entry name" value="RESPONSE_REGULATORY"/>
    <property type="match status" value="1"/>
</dbReference>
<evidence type="ECO:0000256" key="2">
    <source>
        <dbReference type="ARBA" id="ARBA00022553"/>
    </source>
</evidence>
<dbReference type="InterPro" id="IPR001789">
    <property type="entry name" value="Sig_transdc_resp-reg_receiver"/>
</dbReference>
<dbReference type="OrthoDB" id="9808843at2"/>
<dbReference type="SUPFAM" id="SSF52172">
    <property type="entry name" value="CheY-like"/>
    <property type="match status" value="1"/>
</dbReference>
<proteinExistence type="predicted"/>
<dbReference type="GO" id="GO:0000160">
    <property type="term" value="P:phosphorelay signal transduction system"/>
    <property type="evidence" value="ECO:0007669"/>
    <property type="project" value="InterPro"/>
</dbReference>
<dbReference type="AlphaFoldDB" id="A0A1M4ZNC1"/>
<dbReference type="InterPro" id="IPR050595">
    <property type="entry name" value="Bact_response_regulator"/>
</dbReference>
<accession>A0A1M4ZNC1</accession>
<dbReference type="EMBL" id="FQUY01000014">
    <property type="protein sequence ID" value="SHF19425.1"/>
    <property type="molecule type" value="Genomic_DNA"/>
</dbReference>
<dbReference type="Gene3D" id="3.40.50.2300">
    <property type="match status" value="1"/>
</dbReference>
<dbReference type="STRING" id="1121429.SAMN02745133_02038"/>
<comment type="function">
    <text evidence="3">May play the central regulatory role in sporulation. It may be an element of the effector pathway responsible for the activation of sporulation genes in response to nutritional stress. Spo0A may act in concert with spo0H (a sigma factor) to control the expression of some genes that are critical to the sporulation process.</text>
</comment>
<evidence type="ECO:0000256" key="4">
    <source>
        <dbReference type="PROSITE-ProRule" id="PRU00169"/>
    </source>
</evidence>
<feature type="modified residue" description="4-aspartylphosphate" evidence="4">
    <location>
        <position position="55"/>
    </location>
</feature>
<keyword evidence="2 4" id="KW-0597">Phosphoprotein</keyword>
<dbReference type="Proteomes" id="UP000184148">
    <property type="component" value="Unassembled WGS sequence"/>
</dbReference>
<dbReference type="CDD" id="cd00156">
    <property type="entry name" value="REC"/>
    <property type="match status" value="1"/>
</dbReference>
<evidence type="ECO:0000313" key="6">
    <source>
        <dbReference type="EMBL" id="SHF19425.1"/>
    </source>
</evidence>
<dbReference type="PANTHER" id="PTHR44591">
    <property type="entry name" value="STRESS RESPONSE REGULATOR PROTEIN 1"/>
    <property type="match status" value="1"/>
</dbReference>
<dbReference type="Pfam" id="PF00072">
    <property type="entry name" value="Response_reg"/>
    <property type="match status" value="1"/>
</dbReference>
<dbReference type="InterPro" id="IPR011006">
    <property type="entry name" value="CheY-like_superfamily"/>
</dbReference>
<evidence type="ECO:0000259" key="5">
    <source>
        <dbReference type="PROSITE" id="PS50110"/>
    </source>
</evidence>
<protein>
    <recommendedName>
        <fullName evidence="1">Stage 0 sporulation protein A homolog</fullName>
    </recommendedName>
</protein>
<evidence type="ECO:0000313" key="7">
    <source>
        <dbReference type="Proteomes" id="UP000184148"/>
    </source>
</evidence>
<keyword evidence="7" id="KW-1185">Reference proteome</keyword>
<organism evidence="6 7">
    <name type="scientific">Desulforamulus putei DSM 12395</name>
    <dbReference type="NCBI Taxonomy" id="1121429"/>
    <lineage>
        <taxon>Bacteria</taxon>
        <taxon>Bacillati</taxon>
        <taxon>Bacillota</taxon>
        <taxon>Clostridia</taxon>
        <taxon>Eubacteriales</taxon>
        <taxon>Peptococcaceae</taxon>
        <taxon>Desulforamulus</taxon>
    </lineage>
</organism>
<dbReference type="SMART" id="SM00448">
    <property type="entry name" value="REC"/>
    <property type="match status" value="1"/>
</dbReference>
<gene>
    <name evidence="6" type="ORF">SAMN02745133_02038</name>
</gene>